<organism evidence="2 3">
    <name type="scientific">Prunus avium</name>
    <name type="common">Cherry</name>
    <name type="synonym">Cerasus avium</name>
    <dbReference type="NCBI Taxonomy" id="42229"/>
    <lineage>
        <taxon>Eukaryota</taxon>
        <taxon>Viridiplantae</taxon>
        <taxon>Streptophyta</taxon>
        <taxon>Embryophyta</taxon>
        <taxon>Tracheophyta</taxon>
        <taxon>Spermatophyta</taxon>
        <taxon>Magnoliopsida</taxon>
        <taxon>eudicotyledons</taxon>
        <taxon>Gunneridae</taxon>
        <taxon>Pentapetalae</taxon>
        <taxon>rosids</taxon>
        <taxon>fabids</taxon>
        <taxon>Rosales</taxon>
        <taxon>Rosaceae</taxon>
        <taxon>Amygdaloideae</taxon>
        <taxon>Amygdaleae</taxon>
        <taxon>Prunus</taxon>
    </lineage>
</organism>
<dbReference type="RefSeq" id="XP_021831635.1">
    <property type="nucleotide sequence ID" value="XM_021975943.1"/>
</dbReference>
<protein>
    <submittedName>
        <fullName evidence="3">Uncharacterized protein LOC110771610</fullName>
    </submittedName>
</protein>
<feature type="region of interest" description="Disordered" evidence="1">
    <location>
        <begin position="23"/>
        <end position="67"/>
    </location>
</feature>
<accession>A0A6P5TX64</accession>
<reference evidence="3" key="1">
    <citation type="submission" date="2025-08" db="UniProtKB">
        <authorList>
            <consortium name="RefSeq"/>
        </authorList>
    </citation>
    <scope>IDENTIFICATION</scope>
</reference>
<proteinExistence type="predicted"/>
<evidence type="ECO:0000256" key="1">
    <source>
        <dbReference type="SAM" id="MobiDB-lite"/>
    </source>
</evidence>
<evidence type="ECO:0000313" key="2">
    <source>
        <dbReference type="Proteomes" id="UP000515124"/>
    </source>
</evidence>
<dbReference type="AlphaFoldDB" id="A0A6P5TX64"/>
<dbReference type="GeneID" id="110771610"/>
<gene>
    <name evidence="3" type="primary">LOC110771610</name>
</gene>
<feature type="compositionally biased region" description="Basic and acidic residues" evidence="1">
    <location>
        <begin position="32"/>
        <end position="49"/>
    </location>
</feature>
<dbReference type="KEGG" id="pavi:110771610"/>
<name>A0A6P5TX64_PRUAV</name>
<sequence>MTSVGEDESTEVNSIGHLEEVYTGSHETTPMPEDHALEHVTKLTEEDFPHVPNSQRPISGPELSSADTAATEVKFQPIFPTDGSAPPEPIFMLTSVAPALVVEIIPSEFQLEVGESSSFTPAEITMNPSVVDSGSLAMVPHEEAPQSSPDQPSGDIFDFLDQWDASISSAEASTCLATSSTTIGALPNLGAEALLRSYRDRDLMSLEDKDERDKLKTAIETLANSGFFLDPCSAAMITYLFGRVEKFVPRRRSLLEEQSIGQDLEQRITSRNATMRKEIEIARRMQQETADIDEQVRQLQEKKTTIIAKVSEIFRSNKPLEAQLRQDAAAVEAYRENKLTLQSTLSIGDTAMKSFKTALRTLFPDA</sequence>
<evidence type="ECO:0000313" key="3">
    <source>
        <dbReference type="RefSeq" id="XP_021831635.1"/>
    </source>
</evidence>
<keyword evidence="2" id="KW-1185">Reference proteome</keyword>
<dbReference type="Proteomes" id="UP000515124">
    <property type="component" value="Unplaced"/>
</dbReference>